<accession>A0A1B7WKS4</accession>
<evidence type="ECO:0000313" key="1">
    <source>
        <dbReference type="EMBL" id="OBQ37670.1"/>
    </source>
</evidence>
<protein>
    <submittedName>
        <fullName evidence="1">Uncharacterized protein</fullName>
    </submittedName>
</protein>
<gene>
    <name evidence="1" type="ORF">AN484_24785</name>
</gene>
<dbReference type="EMBL" id="LJOW01000254">
    <property type="protein sequence ID" value="OBQ37670.1"/>
    <property type="molecule type" value="Genomic_DNA"/>
</dbReference>
<evidence type="ECO:0000313" key="2">
    <source>
        <dbReference type="Proteomes" id="UP000092093"/>
    </source>
</evidence>
<sequence>MSDGPVTGSAQQPGDIGHVDLTAAGMGGVEAELPAAPACGGVRVAAPFLAVDGGDGREGPDLDPAVRRDMVDVRTLQLLGSLRVGVVEHPLVIRVRQVGVVAVVRHLVLAHDRDLVGEVLVDIEAFAVGRVPGPGEDVLRVAPDEVRGAPVGIHHVDLATVDIDRQRARAEAGLVTWGPPAVEEEEAGAVGVAEQVIEPMDRVWLEGRGRRTREGDLRCFGEREEQALLARGHVHAPDADVVGRLSQFPDVAFRARRVAVAWAGHVEAAEVRREGRLAVRTEGIERMGQGTPAAGLHVEDARDELAAFAVVPGHVAVRARDPLEHAALLPVPGVGAAQVDPAVAVLRVHHPDADRVGRRR</sequence>
<name>A0A1B7WKS4_APHFL</name>
<dbReference type="AlphaFoldDB" id="A0A1B7WKS4"/>
<dbReference type="Proteomes" id="UP000092093">
    <property type="component" value="Unassembled WGS sequence"/>
</dbReference>
<proteinExistence type="predicted"/>
<organism evidence="1 2">
    <name type="scientific">Aphanizomenon flos-aquae WA102</name>
    <dbReference type="NCBI Taxonomy" id="1710896"/>
    <lineage>
        <taxon>Bacteria</taxon>
        <taxon>Bacillati</taxon>
        <taxon>Cyanobacteriota</taxon>
        <taxon>Cyanophyceae</taxon>
        <taxon>Nostocales</taxon>
        <taxon>Aphanizomenonaceae</taxon>
        <taxon>Aphanizomenon</taxon>
    </lineage>
</organism>
<comment type="caution">
    <text evidence="1">The sequence shown here is derived from an EMBL/GenBank/DDBJ whole genome shotgun (WGS) entry which is preliminary data.</text>
</comment>
<reference evidence="1 2" key="1">
    <citation type="submission" date="2015-09" db="EMBL/GenBank/DDBJ databases">
        <title>Aphanizomenon flos-aquae WA102.</title>
        <authorList>
            <person name="Driscoll C."/>
        </authorList>
    </citation>
    <scope>NUCLEOTIDE SEQUENCE [LARGE SCALE GENOMIC DNA]</scope>
    <source>
        <strain evidence="1">WA102</strain>
    </source>
</reference>